<reference evidence="1" key="2">
    <citation type="journal article" date="2015" name="Fish Shellfish Immunol.">
        <title>Early steps in the European eel (Anguilla anguilla)-Vibrio vulnificus interaction in the gills: Role of the RtxA13 toxin.</title>
        <authorList>
            <person name="Callol A."/>
            <person name="Pajuelo D."/>
            <person name="Ebbesson L."/>
            <person name="Teles M."/>
            <person name="MacKenzie S."/>
            <person name="Amaro C."/>
        </authorList>
    </citation>
    <scope>NUCLEOTIDE SEQUENCE</scope>
</reference>
<proteinExistence type="predicted"/>
<dbReference type="EMBL" id="GBXM01040836">
    <property type="protein sequence ID" value="JAH67741.1"/>
    <property type="molecule type" value="Transcribed_RNA"/>
</dbReference>
<reference evidence="1" key="1">
    <citation type="submission" date="2014-11" db="EMBL/GenBank/DDBJ databases">
        <authorList>
            <person name="Amaro Gonzalez C."/>
        </authorList>
    </citation>
    <scope>NUCLEOTIDE SEQUENCE</scope>
</reference>
<name>A0A0E9UPS0_ANGAN</name>
<protein>
    <submittedName>
        <fullName evidence="1">Uncharacterized protein</fullName>
    </submittedName>
</protein>
<accession>A0A0E9UPS0</accession>
<organism evidence="1">
    <name type="scientific">Anguilla anguilla</name>
    <name type="common">European freshwater eel</name>
    <name type="synonym">Muraena anguilla</name>
    <dbReference type="NCBI Taxonomy" id="7936"/>
    <lineage>
        <taxon>Eukaryota</taxon>
        <taxon>Metazoa</taxon>
        <taxon>Chordata</taxon>
        <taxon>Craniata</taxon>
        <taxon>Vertebrata</taxon>
        <taxon>Euteleostomi</taxon>
        <taxon>Actinopterygii</taxon>
        <taxon>Neopterygii</taxon>
        <taxon>Teleostei</taxon>
        <taxon>Anguilliformes</taxon>
        <taxon>Anguillidae</taxon>
        <taxon>Anguilla</taxon>
    </lineage>
</organism>
<evidence type="ECO:0000313" key="1">
    <source>
        <dbReference type="EMBL" id="JAH67741.1"/>
    </source>
</evidence>
<sequence length="12" mass="1409">MSRPQVSSIRTF</sequence>